<evidence type="ECO:0008006" key="4">
    <source>
        <dbReference type="Google" id="ProtNLM"/>
    </source>
</evidence>
<proteinExistence type="predicted"/>
<dbReference type="AlphaFoldDB" id="A0A0A1N167"/>
<accession>A0A0A1N167</accession>
<dbReference type="OMA" id="SVKDSWN"/>
<protein>
    <recommendedName>
        <fullName evidence="4">MICOS complex subunit MIC12</fullName>
    </recommendedName>
</protein>
<keyword evidence="1" id="KW-0732">Signal</keyword>
<evidence type="ECO:0000313" key="2">
    <source>
        <dbReference type="EMBL" id="ORE12942.1"/>
    </source>
</evidence>
<dbReference type="Proteomes" id="UP000242381">
    <property type="component" value="Unassembled WGS sequence"/>
</dbReference>
<feature type="signal peptide" evidence="1">
    <location>
        <begin position="1"/>
        <end position="21"/>
    </location>
</feature>
<sequence length="105" mass="11777">MPRFIPLVTGIALATLVTVKIRDTVSKDQNDIHQRLDNVKSTLNRAVAPSVAKNYVSNSQKYVSDRLIPSVKDSWNNQVINATHSLVKLDIGSKVKKFVDEQIFK</sequence>
<name>A0A0A1N167_RHIZD</name>
<reference evidence="2 3" key="1">
    <citation type="journal article" date="2016" name="Proc. Natl. Acad. Sci. U.S.A.">
        <title>Lipid metabolic changes in an early divergent fungus govern the establishment of a mutualistic symbiosis with endobacteria.</title>
        <authorList>
            <person name="Lastovetsky O.A."/>
            <person name="Gaspar M.L."/>
            <person name="Mondo S.J."/>
            <person name="LaButti K.M."/>
            <person name="Sandor L."/>
            <person name="Grigoriev I.V."/>
            <person name="Henry S.A."/>
            <person name="Pawlowska T.E."/>
        </authorList>
    </citation>
    <scope>NUCLEOTIDE SEQUENCE [LARGE SCALE GENOMIC DNA]</scope>
    <source>
        <strain evidence="2 3">ATCC 11559</strain>
    </source>
</reference>
<feature type="chain" id="PRO_5030003867" description="MICOS complex subunit MIC12" evidence="1">
    <location>
        <begin position="22"/>
        <end position="105"/>
    </location>
</feature>
<organism evidence="2 3">
    <name type="scientific">Rhizopus microsporus</name>
    <dbReference type="NCBI Taxonomy" id="58291"/>
    <lineage>
        <taxon>Eukaryota</taxon>
        <taxon>Fungi</taxon>
        <taxon>Fungi incertae sedis</taxon>
        <taxon>Mucoromycota</taxon>
        <taxon>Mucoromycotina</taxon>
        <taxon>Mucoromycetes</taxon>
        <taxon>Mucorales</taxon>
        <taxon>Mucorineae</taxon>
        <taxon>Rhizopodaceae</taxon>
        <taxon>Rhizopus</taxon>
    </lineage>
</organism>
<dbReference type="EMBL" id="KV921583">
    <property type="protein sequence ID" value="ORE12942.1"/>
    <property type="molecule type" value="Genomic_DNA"/>
</dbReference>
<dbReference type="VEuPathDB" id="FungiDB:BCV72DRAFT_305466"/>
<gene>
    <name evidence="2" type="ORF">BCV71DRAFT_77020</name>
</gene>
<evidence type="ECO:0000256" key="1">
    <source>
        <dbReference type="SAM" id="SignalP"/>
    </source>
</evidence>
<evidence type="ECO:0000313" key="3">
    <source>
        <dbReference type="Proteomes" id="UP000242381"/>
    </source>
</evidence>